<reference evidence="2 3" key="1">
    <citation type="submission" date="2023-02" db="EMBL/GenBank/DDBJ databases">
        <authorList>
            <person name="Pan L."/>
        </authorList>
    </citation>
    <scope>NUCLEOTIDE SEQUENCE [LARGE SCALE GENOMIC DNA]</scope>
    <source>
        <strain evidence="2 3">F2</strain>
    </source>
</reference>
<evidence type="ECO:0000256" key="1">
    <source>
        <dbReference type="SAM" id="MobiDB-lite"/>
    </source>
</evidence>
<evidence type="ECO:0000313" key="2">
    <source>
        <dbReference type="EMBL" id="WDY40863.1"/>
    </source>
</evidence>
<organism evidence="2 3">
    <name type="scientific">Bifidobacterium longum subsp. longum</name>
    <dbReference type="NCBI Taxonomy" id="1679"/>
    <lineage>
        <taxon>Bacteria</taxon>
        <taxon>Bacillati</taxon>
        <taxon>Actinomycetota</taxon>
        <taxon>Actinomycetes</taxon>
        <taxon>Bifidobacteriales</taxon>
        <taxon>Bifidobacteriaceae</taxon>
        <taxon>Bifidobacterium</taxon>
    </lineage>
</organism>
<gene>
    <name evidence="2" type="ORF">PWA56_03250</name>
</gene>
<feature type="region of interest" description="Disordered" evidence="1">
    <location>
        <begin position="1"/>
        <end position="41"/>
    </location>
</feature>
<sequence length="110" mass="11468">MVAGGVPPSALFGESIAESTGEPMDDAADESATAMPIEAGALPTGPATPVDLIASASCIASIMLRHVGLEVAHPRNDPDRMAFWSMTRFIYYHYGEPSPSKTSPAPAACY</sequence>
<dbReference type="RefSeq" id="WP_157952149.1">
    <property type="nucleotide sequence ID" value="NZ_CP118598.1"/>
</dbReference>
<dbReference type="EMBL" id="CP118598">
    <property type="protein sequence ID" value="WDY40863.1"/>
    <property type="molecule type" value="Genomic_DNA"/>
</dbReference>
<accession>A0ABD7WM28</accession>
<evidence type="ECO:0000313" key="3">
    <source>
        <dbReference type="Proteomes" id="UP001221506"/>
    </source>
</evidence>
<dbReference type="AlphaFoldDB" id="A0ABD7WM28"/>
<protein>
    <submittedName>
        <fullName evidence="2">Uncharacterized protein</fullName>
    </submittedName>
</protein>
<dbReference type="Proteomes" id="UP001221506">
    <property type="component" value="Chromosome"/>
</dbReference>
<proteinExistence type="predicted"/>
<name>A0ABD7WM28_BIFLL</name>